<name>A0ABU7REB6_9BACT</name>
<sequence length="493" mass="56200">MKKILSIYLLSALLLFSGCSKFLEEDPKHLITIENYYATEADAISAVNSLYAYLNSISTGSTAGVYHSTFWVTTGLASDEMENRQVAAPYFDLISNFTVNSSNPALEEIWTMHYKVITLANICTNRIPKIQMNEALRNRLVGEAKFLRALIYFNLVRMFGNVPLLLNEDEDLYPTNTPVAEIYNAIENDLTDAIAALPLNYPPGNGRGRATRGAAYALRAKMYLTNQQWQKAADDCREVIQSNEYDLWEDFAEVFKHRNRGGKEAVFSVGFGDANGAIIFWEVGQFNVRLLPPELSVEGVQNAQGWQVPTMYLYNAYENGDRRKEVTFITEINNNGIIETIRPYVQKYWDREMEPKGNESSNDFPVIRYADVLLMYAEANNELDRSSIAHEYINKIRKRARFNGTTYLPVVPDYSGLSKEQMREAILKERFLELAFEGHRYFDLVRTNQLIQKVPLAKPGVTPTAKHYLMPIPLRELDTNPNLKQNDLHTSGN</sequence>
<evidence type="ECO:0000256" key="1">
    <source>
        <dbReference type="ARBA" id="ARBA00004442"/>
    </source>
</evidence>
<evidence type="ECO:0000256" key="5">
    <source>
        <dbReference type="ARBA" id="ARBA00023237"/>
    </source>
</evidence>
<feature type="domain" description="RagB/SusD" evidence="7">
    <location>
        <begin position="314"/>
        <end position="487"/>
    </location>
</feature>
<dbReference type="CDD" id="cd08977">
    <property type="entry name" value="SusD"/>
    <property type="match status" value="1"/>
</dbReference>
<comment type="caution">
    <text evidence="9">The sequence shown here is derived from an EMBL/GenBank/DDBJ whole genome shotgun (WGS) entry which is preliminary data.</text>
</comment>
<proteinExistence type="inferred from homology"/>
<gene>
    <name evidence="9" type="ORF">V2H41_03560</name>
</gene>
<evidence type="ECO:0000256" key="2">
    <source>
        <dbReference type="ARBA" id="ARBA00006275"/>
    </source>
</evidence>
<dbReference type="RefSeq" id="WP_330973751.1">
    <property type="nucleotide sequence ID" value="NZ_JAZGLY010000002.1"/>
</dbReference>
<accession>A0ABU7REB6</accession>
<dbReference type="InterPro" id="IPR012944">
    <property type="entry name" value="SusD_RagB_dom"/>
</dbReference>
<keyword evidence="3 6" id="KW-0732">Signal</keyword>
<evidence type="ECO:0000313" key="9">
    <source>
        <dbReference type="EMBL" id="MEE6186341.1"/>
    </source>
</evidence>
<feature type="chain" id="PRO_5045452161" evidence="6">
    <location>
        <begin position="23"/>
        <end position="493"/>
    </location>
</feature>
<dbReference type="PROSITE" id="PS51257">
    <property type="entry name" value="PROKAR_LIPOPROTEIN"/>
    <property type="match status" value="1"/>
</dbReference>
<evidence type="ECO:0000259" key="7">
    <source>
        <dbReference type="Pfam" id="PF07980"/>
    </source>
</evidence>
<organism evidence="9 10">
    <name type="scientific">Niabella digestorum</name>
    <dbReference type="NCBI Taxonomy" id="3117701"/>
    <lineage>
        <taxon>Bacteria</taxon>
        <taxon>Pseudomonadati</taxon>
        <taxon>Bacteroidota</taxon>
        <taxon>Chitinophagia</taxon>
        <taxon>Chitinophagales</taxon>
        <taxon>Chitinophagaceae</taxon>
        <taxon>Niabella</taxon>
    </lineage>
</organism>
<feature type="domain" description="SusD-like N-terminal" evidence="8">
    <location>
        <begin position="55"/>
        <end position="224"/>
    </location>
</feature>
<keyword evidence="4" id="KW-0472">Membrane</keyword>
<protein>
    <submittedName>
        <fullName evidence="9">RagB/SusD family nutrient uptake outer membrane protein</fullName>
    </submittedName>
</protein>
<keyword evidence="10" id="KW-1185">Reference proteome</keyword>
<evidence type="ECO:0000259" key="8">
    <source>
        <dbReference type="Pfam" id="PF14322"/>
    </source>
</evidence>
<comment type="similarity">
    <text evidence="2">Belongs to the SusD family.</text>
</comment>
<dbReference type="EMBL" id="JAZGLY010000002">
    <property type="protein sequence ID" value="MEE6186341.1"/>
    <property type="molecule type" value="Genomic_DNA"/>
</dbReference>
<dbReference type="SUPFAM" id="SSF48452">
    <property type="entry name" value="TPR-like"/>
    <property type="match status" value="1"/>
</dbReference>
<dbReference type="Pfam" id="PF14322">
    <property type="entry name" value="SusD-like_3"/>
    <property type="match status" value="1"/>
</dbReference>
<dbReference type="Gene3D" id="1.25.40.390">
    <property type="match status" value="1"/>
</dbReference>
<evidence type="ECO:0000256" key="6">
    <source>
        <dbReference type="SAM" id="SignalP"/>
    </source>
</evidence>
<dbReference type="Proteomes" id="UP001357452">
    <property type="component" value="Unassembled WGS sequence"/>
</dbReference>
<evidence type="ECO:0000256" key="4">
    <source>
        <dbReference type="ARBA" id="ARBA00023136"/>
    </source>
</evidence>
<comment type="subcellular location">
    <subcellularLocation>
        <location evidence="1">Cell outer membrane</location>
    </subcellularLocation>
</comment>
<dbReference type="Pfam" id="PF07980">
    <property type="entry name" value="SusD_RagB"/>
    <property type="match status" value="1"/>
</dbReference>
<evidence type="ECO:0000313" key="10">
    <source>
        <dbReference type="Proteomes" id="UP001357452"/>
    </source>
</evidence>
<evidence type="ECO:0000256" key="3">
    <source>
        <dbReference type="ARBA" id="ARBA00022729"/>
    </source>
</evidence>
<feature type="signal peptide" evidence="6">
    <location>
        <begin position="1"/>
        <end position="22"/>
    </location>
</feature>
<dbReference type="InterPro" id="IPR033985">
    <property type="entry name" value="SusD-like_N"/>
</dbReference>
<reference evidence="9 10" key="1">
    <citation type="submission" date="2024-01" db="EMBL/GenBank/DDBJ databases">
        <title>Niabella digestum sp. nov., isolated from waste digestion system.</title>
        <authorList>
            <person name="Zhang L."/>
        </authorList>
    </citation>
    <scope>NUCLEOTIDE SEQUENCE [LARGE SCALE GENOMIC DNA]</scope>
    <source>
        <strain evidence="9 10">A18</strain>
    </source>
</reference>
<keyword evidence="5" id="KW-0998">Cell outer membrane</keyword>
<dbReference type="InterPro" id="IPR011990">
    <property type="entry name" value="TPR-like_helical_dom_sf"/>
</dbReference>